<proteinExistence type="predicted"/>
<dbReference type="PANTHER" id="PTHR30461">
    <property type="entry name" value="DNA-INVERTASE FROM LAMBDOID PROPHAGE"/>
    <property type="match status" value="1"/>
</dbReference>
<evidence type="ECO:0000313" key="8">
    <source>
        <dbReference type="EMBL" id="EFW05913.1"/>
    </source>
</evidence>
<dbReference type="InterPro" id="IPR036162">
    <property type="entry name" value="Resolvase-like_N_sf"/>
</dbReference>
<dbReference type="PROSITE" id="PS51737">
    <property type="entry name" value="RECOMBINASE_DNA_BIND"/>
    <property type="match status" value="1"/>
</dbReference>
<dbReference type="Pfam" id="PF00239">
    <property type="entry name" value="Resolvase"/>
    <property type="match status" value="1"/>
</dbReference>
<accession>E7G7Z2</accession>
<dbReference type="SUPFAM" id="SSF53041">
    <property type="entry name" value="Resolvase-like"/>
    <property type="match status" value="1"/>
</dbReference>
<keyword evidence="2" id="KW-0238">DNA-binding</keyword>
<evidence type="ECO:0000256" key="3">
    <source>
        <dbReference type="ARBA" id="ARBA00023172"/>
    </source>
</evidence>
<feature type="domain" description="Resolvase/invertase-type recombinase catalytic" evidence="6">
    <location>
        <begin position="18"/>
        <end position="167"/>
    </location>
</feature>
<evidence type="ECO:0008006" key="10">
    <source>
        <dbReference type="Google" id="ProtNLM"/>
    </source>
</evidence>
<feature type="active site" description="O-(5'-phospho-DNA)-serine intermediate" evidence="4 5">
    <location>
        <position position="26"/>
    </location>
</feature>
<keyword evidence="1" id="KW-0229">DNA integration</keyword>
<dbReference type="OrthoDB" id="1654101at2"/>
<dbReference type="RefSeq" id="WP_008787996.1">
    <property type="nucleotide sequence ID" value="NZ_AKCB01000001.1"/>
</dbReference>
<dbReference type="GO" id="GO:0003677">
    <property type="term" value="F:DNA binding"/>
    <property type="evidence" value="ECO:0007669"/>
    <property type="project" value="UniProtKB-KW"/>
</dbReference>
<sequence length="442" mass="52420">MRKISNNIGLDDCSKKLRIAVYCRVSSREQALYGYGIDAQKSKIDAYLSLFDVEVEEVNYYIDEGISAKNLNRPEVKRLIKDVKEDKVDAIYIYKLDRLSRSVIDIYNMIEMLIDHKCNLVAVMDNIDINSANGRLFVGILAIIAQWERETIIERTNDGLEEMVRQGKWPYASKPFGYNKNEDLILSVNEKEKKILYDIVVQMKSGMTIKEIERYLLKEYDITMSSLQIRKMLKREWYYGLFHYKGKTYTNICPKIYNEEDAEEIQKMISKRHRADNYDSRYYFRNKIKCVCGEILDLSSTKKGNKQYFYYVCPKCKMRINQDYIIEQSLYAISSEVSLKEIKNNTNKALRKYHSINRKIQDIHNKYINNKMDLNVYLTSLYRLEFDKKEQMAKIKTDKLIDFIRWEQMTDLERGSFVNNHIARIIVDVHAKIVVKVEYIHK</sequence>
<dbReference type="GeneID" id="78228711"/>
<dbReference type="eggNOG" id="COG1961">
    <property type="taxonomic scope" value="Bacteria"/>
</dbReference>
<dbReference type="GO" id="GO:0000150">
    <property type="term" value="F:DNA strand exchange activity"/>
    <property type="evidence" value="ECO:0007669"/>
    <property type="project" value="InterPro"/>
</dbReference>
<dbReference type="PANTHER" id="PTHR30461:SF23">
    <property type="entry name" value="DNA RECOMBINASE-RELATED"/>
    <property type="match status" value="1"/>
</dbReference>
<comment type="caution">
    <text evidence="8">The sequence shown here is derived from an EMBL/GenBank/DDBJ whole genome shotgun (WGS) entry which is preliminary data.</text>
</comment>
<protein>
    <recommendedName>
        <fullName evidence="10">Resolvase/invertase-type recombinase catalytic domain-containing protein</fullName>
    </recommendedName>
</protein>
<keyword evidence="9" id="KW-1185">Reference proteome</keyword>
<dbReference type="Proteomes" id="UP000003157">
    <property type="component" value="Unassembled WGS sequence"/>
</dbReference>
<dbReference type="CDD" id="cd00338">
    <property type="entry name" value="Ser_Recombinase"/>
    <property type="match status" value="1"/>
</dbReference>
<dbReference type="SMART" id="SM00857">
    <property type="entry name" value="Resolvase"/>
    <property type="match status" value="1"/>
</dbReference>
<evidence type="ECO:0000259" key="6">
    <source>
        <dbReference type="PROSITE" id="PS51736"/>
    </source>
</evidence>
<feature type="domain" description="Recombinase" evidence="7">
    <location>
        <begin position="175"/>
        <end position="275"/>
    </location>
</feature>
<dbReference type="InterPro" id="IPR006118">
    <property type="entry name" value="Recombinase_CS"/>
</dbReference>
<dbReference type="EMBL" id="ADKX01000012">
    <property type="protein sequence ID" value="EFW05913.1"/>
    <property type="molecule type" value="Genomic_DNA"/>
</dbReference>
<dbReference type="InterPro" id="IPR011109">
    <property type="entry name" value="DNA_bind_recombinase_dom"/>
</dbReference>
<dbReference type="Pfam" id="PF07508">
    <property type="entry name" value="Recombinase"/>
    <property type="match status" value="1"/>
</dbReference>
<dbReference type="HOGENOM" id="CLU_010686_18_3_9"/>
<dbReference type="InterPro" id="IPR006119">
    <property type="entry name" value="Resolv_N"/>
</dbReference>
<reference evidence="8 9" key="1">
    <citation type="submission" date="2010-12" db="EMBL/GenBank/DDBJ databases">
        <title>The Genome Sequence of Coprobacillus sp. strain 29_1.</title>
        <authorList>
            <consortium name="The Broad Institute Genome Sequencing Platform"/>
            <person name="Earl A."/>
            <person name="Ward D."/>
            <person name="Feldgarden M."/>
            <person name="Gevers D."/>
            <person name="Daigneault M."/>
            <person name="Sibley C.D."/>
            <person name="White A."/>
            <person name="Strauss J."/>
            <person name="Allen-Vercoe E."/>
            <person name="Young S.K."/>
            <person name="Zeng Q."/>
            <person name="Gargeya S."/>
            <person name="Fitzgerald M."/>
            <person name="Haas B."/>
            <person name="Abouelleil A."/>
            <person name="Alvarado L."/>
            <person name="Arachchi H.M."/>
            <person name="Berlin A."/>
            <person name="Brown A."/>
            <person name="Chapman S.B."/>
            <person name="Chen Z."/>
            <person name="Dunbar C."/>
            <person name="Freedman E."/>
            <person name="Gearin G."/>
            <person name="Gellesch M."/>
            <person name="Goldberg J."/>
            <person name="Griggs A."/>
            <person name="Gujja S."/>
            <person name="Heilman E."/>
            <person name="Heiman D."/>
            <person name="Howarth C."/>
            <person name="Larson L."/>
            <person name="Lui A."/>
            <person name="MacDonald P.J.P."/>
            <person name="Mehta T."/>
            <person name="Montmayeur A."/>
            <person name="Murphy C."/>
            <person name="Neiman D."/>
            <person name="Pearson M."/>
            <person name="Priest M."/>
            <person name="Roberts A."/>
            <person name="Saif S."/>
            <person name="Shea T."/>
            <person name="Shenoy N."/>
            <person name="Sisk P."/>
            <person name="Stolte C."/>
            <person name="Sykes S."/>
            <person name="White J."/>
            <person name="Yandava C."/>
            <person name="Nusbaum C."/>
            <person name="Birren B."/>
        </authorList>
    </citation>
    <scope>NUCLEOTIDE SEQUENCE [LARGE SCALE GENOMIC DNA]</scope>
    <source>
        <strain evidence="8 9">29_1</strain>
    </source>
</reference>
<dbReference type="STRING" id="100884.GCA_000269565_00821"/>
<evidence type="ECO:0000313" key="9">
    <source>
        <dbReference type="Proteomes" id="UP000003157"/>
    </source>
</evidence>
<dbReference type="GO" id="GO:0015074">
    <property type="term" value="P:DNA integration"/>
    <property type="evidence" value="ECO:0007669"/>
    <property type="project" value="UniProtKB-KW"/>
</dbReference>
<evidence type="ECO:0000256" key="4">
    <source>
        <dbReference type="PIRSR" id="PIRSR606118-50"/>
    </source>
</evidence>
<name>E7G7Z2_9FIRM</name>
<evidence type="ECO:0000256" key="1">
    <source>
        <dbReference type="ARBA" id="ARBA00022908"/>
    </source>
</evidence>
<dbReference type="InterPro" id="IPR038109">
    <property type="entry name" value="DNA_bind_recomb_sf"/>
</dbReference>
<dbReference type="PROSITE" id="PS00397">
    <property type="entry name" value="RECOMBINASES_1"/>
    <property type="match status" value="1"/>
</dbReference>
<dbReference type="Gene3D" id="3.40.50.1390">
    <property type="entry name" value="Resolvase, N-terminal catalytic domain"/>
    <property type="match status" value="1"/>
</dbReference>
<organism evidence="8 9">
    <name type="scientific">Coprobacillus cateniformis</name>
    <dbReference type="NCBI Taxonomy" id="100884"/>
    <lineage>
        <taxon>Bacteria</taxon>
        <taxon>Bacillati</taxon>
        <taxon>Bacillota</taxon>
        <taxon>Erysipelotrichia</taxon>
        <taxon>Erysipelotrichales</taxon>
        <taxon>Coprobacillaceae</taxon>
        <taxon>Coprobacillus</taxon>
    </lineage>
</organism>
<keyword evidence="3" id="KW-0233">DNA recombination</keyword>
<gene>
    <name evidence="8" type="ORF">HMPREF9488_00880</name>
</gene>
<evidence type="ECO:0000256" key="5">
    <source>
        <dbReference type="PROSITE-ProRule" id="PRU10137"/>
    </source>
</evidence>
<evidence type="ECO:0000256" key="2">
    <source>
        <dbReference type="ARBA" id="ARBA00023125"/>
    </source>
</evidence>
<dbReference type="PROSITE" id="PS51736">
    <property type="entry name" value="RECOMBINASES_3"/>
    <property type="match status" value="1"/>
</dbReference>
<dbReference type="Gene3D" id="3.90.1750.20">
    <property type="entry name" value="Putative Large Serine Recombinase, Chain B, Domain 2"/>
    <property type="match status" value="1"/>
</dbReference>
<dbReference type="InterPro" id="IPR050639">
    <property type="entry name" value="SSR_resolvase"/>
</dbReference>
<dbReference type="AlphaFoldDB" id="E7G7Z2"/>
<evidence type="ECO:0000259" key="7">
    <source>
        <dbReference type="PROSITE" id="PS51737"/>
    </source>
</evidence>